<dbReference type="PATRIC" id="fig|29540.5.peg.1096"/>
<dbReference type="Proteomes" id="UP000011554">
    <property type="component" value="Unassembled WGS sequence"/>
</dbReference>
<dbReference type="RefSeq" id="WP_006108091.1">
    <property type="nucleotide sequence ID" value="NZ_AOIO01000017.1"/>
</dbReference>
<dbReference type="EMBL" id="AOIO01000017">
    <property type="protein sequence ID" value="ELZ03405.1"/>
    <property type="molecule type" value="Genomic_DNA"/>
</dbReference>
<sequence>MSALRPHLHLFLDELPGEPVRSAVRRIQDSGFSTVSTDSSQEFVFGTWRQDEVGYGGWETTAELQFLVDRIRSVGRGRIKFWSPENHEYQLSVRLFETETRVSAPVRIWGPPARIFDTDEYTRETVEERTELLVTLFLELSERFDPWYAFADVYDDRPKRIFPVDRPPESGLERLPWTTVFGSEWFDFFGGADRTKRAPAWNVRQLATGSVVVRERDFPAPTYAECDSGPPISTYEYLFERRSIAELRSERRRKRNTIVDPFREFVPGERGSDIVLCKGHAPIETTEIDYRDVATTIGESDNCYVFHVYRDDRGQLREVNSGLFIRRLIDEDGQPIGTLPDDVPLERELLSLSVNTAVEPFPPEMYRMESAAEPSVIAKLFGL</sequence>
<organism evidence="1 2">
    <name type="scientific">Natrialba asiatica (strain ATCC 700177 / DSM 12278 / JCM 9576 / FERM P-10747 / NBRC 102637 / 172P1)</name>
    <dbReference type="NCBI Taxonomy" id="29540"/>
    <lineage>
        <taxon>Archaea</taxon>
        <taxon>Methanobacteriati</taxon>
        <taxon>Methanobacteriota</taxon>
        <taxon>Stenosarchaea group</taxon>
        <taxon>Halobacteria</taxon>
        <taxon>Halobacteriales</taxon>
        <taxon>Natrialbaceae</taxon>
        <taxon>Natrialba</taxon>
    </lineage>
</organism>
<evidence type="ECO:0000313" key="2">
    <source>
        <dbReference type="Proteomes" id="UP000011554"/>
    </source>
</evidence>
<reference evidence="1 2" key="1">
    <citation type="journal article" date="2014" name="PLoS Genet.">
        <title>Phylogenetically driven sequencing of extremely halophilic archaea reveals strategies for static and dynamic osmo-response.</title>
        <authorList>
            <person name="Becker E.A."/>
            <person name="Seitzer P.M."/>
            <person name="Tritt A."/>
            <person name="Larsen D."/>
            <person name="Krusor M."/>
            <person name="Yao A.I."/>
            <person name="Wu D."/>
            <person name="Madern D."/>
            <person name="Eisen J.A."/>
            <person name="Darling A.E."/>
            <person name="Facciotti M.T."/>
        </authorList>
    </citation>
    <scope>NUCLEOTIDE SEQUENCE [LARGE SCALE GENOMIC DNA]</scope>
    <source>
        <strain evidence="1 2">DSM 12278</strain>
    </source>
</reference>
<protein>
    <submittedName>
        <fullName evidence="1">Uncharacterized protein</fullName>
    </submittedName>
</protein>
<dbReference type="eggNOG" id="arCOG09139">
    <property type="taxonomic scope" value="Archaea"/>
</dbReference>
<dbReference type="OrthoDB" id="194281at2157"/>
<keyword evidence="2" id="KW-1185">Reference proteome</keyword>
<accession>M0AY23</accession>
<gene>
    <name evidence="1" type="ORF">C481_05400</name>
</gene>
<comment type="caution">
    <text evidence="1">The sequence shown here is derived from an EMBL/GenBank/DDBJ whole genome shotgun (WGS) entry which is preliminary data.</text>
</comment>
<evidence type="ECO:0000313" key="1">
    <source>
        <dbReference type="EMBL" id="ELZ03405.1"/>
    </source>
</evidence>
<proteinExistence type="predicted"/>
<dbReference type="AlphaFoldDB" id="M0AY23"/>
<name>M0AY23_NATA1</name>